<sequence>MRSKDQFSHQLLPGTPPPSIPQSLLSTKYLPLKRIQFDSASKCTEILNRGAWLFKDDWLALAPFDPALNAQDHAFNIMNVWVRIHDIPYMLMDSDSMAIQTGSSLGSLIGTKLANLGKEIIEESVHSSDEASVANNANLTPNLPDPLDDFLNEEEFFLATLDVLAPTPLLVVKPNGETIVEESPTIRANPIALESTISPTAPVQRGTKRQSPMVAASKAKKTRTTNPPSNVKAGMSNGKNSSTVVDNQPRRGT</sequence>
<name>A0ABR2TJE9_9ROSI</name>
<dbReference type="EMBL" id="JBBPBN010000005">
    <property type="protein sequence ID" value="KAK9037415.1"/>
    <property type="molecule type" value="Genomic_DNA"/>
</dbReference>
<evidence type="ECO:0000256" key="1">
    <source>
        <dbReference type="SAM" id="MobiDB-lite"/>
    </source>
</evidence>
<accession>A0ABR2TJE9</accession>
<gene>
    <name evidence="2" type="ORF">V6N11_022326</name>
</gene>
<keyword evidence="3" id="KW-1185">Reference proteome</keyword>
<reference evidence="2 3" key="1">
    <citation type="journal article" date="2024" name="G3 (Bethesda)">
        <title>Genome assembly of Hibiscus sabdariffa L. provides insights into metabolisms of medicinal natural products.</title>
        <authorList>
            <person name="Kim T."/>
        </authorList>
    </citation>
    <scope>NUCLEOTIDE SEQUENCE [LARGE SCALE GENOMIC DNA]</scope>
    <source>
        <strain evidence="2">TK-2024</strain>
        <tissue evidence="2">Old leaves</tissue>
    </source>
</reference>
<protein>
    <recommendedName>
        <fullName evidence="4">DUF4283 domain-containing protein</fullName>
    </recommendedName>
</protein>
<evidence type="ECO:0008006" key="4">
    <source>
        <dbReference type="Google" id="ProtNLM"/>
    </source>
</evidence>
<feature type="region of interest" description="Disordered" evidence="1">
    <location>
        <begin position="1"/>
        <end position="20"/>
    </location>
</feature>
<feature type="compositionally biased region" description="Polar residues" evidence="1">
    <location>
        <begin position="237"/>
        <end position="246"/>
    </location>
</feature>
<feature type="region of interest" description="Disordered" evidence="1">
    <location>
        <begin position="197"/>
        <end position="253"/>
    </location>
</feature>
<evidence type="ECO:0000313" key="2">
    <source>
        <dbReference type="EMBL" id="KAK9037415.1"/>
    </source>
</evidence>
<evidence type="ECO:0000313" key="3">
    <source>
        <dbReference type="Proteomes" id="UP001396334"/>
    </source>
</evidence>
<dbReference type="Proteomes" id="UP001396334">
    <property type="component" value="Unassembled WGS sequence"/>
</dbReference>
<organism evidence="2 3">
    <name type="scientific">Hibiscus sabdariffa</name>
    <name type="common">roselle</name>
    <dbReference type="NCBI Taxonomy" id="183260"/>
    <lineage>
        <taxon>Eukaryota</taxon>
        <taxon>Viridiplantae</taxon>
        <taxon>Streptophyta</taxon>
        <taxon>Embryophyta</taxon>
        <taxon>Tracheophyta</taxon>
        <taxon>Spermatophyta</taxon>
        <taxon>Magnoliopsida</taxon>
        <taxon>eudicotyledons</taxon>
        <taxon>Gunneridae</taxon>
        <taxon>Pentapetalae</taxon>
        <taxon>rosids</taxon>
        <taxon>malvids</taxon>
        <taxon>Malvales</taxon>
        <taxon>Malvaceae</taxon>
        <taxon>Malvoideae</taxon>
        <taxon>Hibiscus</taxon>
    </lineage>
</organism>
<comment type="caution">
    <text evidence="2">The sequence shown here is derived from an EMBL/GenBank/DDBJ whole genome shotgun (WGS) entry which is preliminary data.</text>
</comment>
<proteinExistence type="predicted"/>